<evidence type="ECO:0000313" key="1">
    <source>
        <dbReference type="EMBL" id="MBO9155363.1"/>
    </source>
</evidence>
<gene>
    <name evidence="1" type="ORF">J7I43_24255</name>
</gene>
<dbReference type="RefSeq" id="WP_209148591.1">
    <property type="nucleotide sequence ID" value="NZ_JAGHKP010000006.1"/>
</dbReference>
<comment type="caution">
    <text evidence="1">The sequence shown here is derived from an EMBL/GenBank/DDBJ whole genome shotgun (WGS) entry which is preliminary data.</text>
</comment>
<dbReference type="Proteomes" id="UP000679126">
    <property type="component" value="Unassembled WGS sequence"/>
</dbReference>
<sequence length="245" mass="27969">MADDFLKQLGISRTDANNKITGSLLDGYLDGSDVKNIKNIALGNRTAITKDLLAYTKQYLGSAAFIKEYNALREREKPAIPVLLTPEEMQQGIIDNAKKSIADMEDKLQKADASTKPMYEKILATVRKQLQQAEDPANRSAAGYRNAYPDMVKNNNILHQQRIAEWEKKYPANHQLFVKQRLLQFLDETKDIDFSAGLYEKNGIKYFTNPGYERKNDRWKMAFRAGESVVVPARSFVQKWMQSLP</sequence>
<accession>A0ABS3YM81</accession>
<keyword evidence="2" id="KW-1185">Reference proteome</keyword>
<evidence type="ECO:0000313" key="2">
    <source>
        <dbReference type="Proteomes" id="UP000679126"/>
    </source>
</evidence>
<proteinExistence type="predicted"/>
<name>A0ABS3YM81_9BACT</name>
<reference evidence="2" key="1">
    <citation type="submission" date="2021-03" db="EMBL/GenBank/DDBJ databases">
        <title>Assistant Professor.</title>
        <authorList>
            <person name="Huq M.A."/>
        </authorList>
    </citation>
    <scope>NUCLEOTIDE SEQUENCE [LARGE SCALE GENOMIC DNA]</scope>
    <source>
        <strain evidence="2">MAH-28</strain>
    </source>
</reference>
<organism evidence="1 2">
    <name type="scientific">Chitinophaga chungangae</name>
    <dbReference type="NCBI Taxonomy" id="2821488"/>
    <lineage>
        <taxon>Bacteria</taxon>
        <taxon>Pseudomonadati</taxon>
        <taxon>Bacteroidota</taxon>
        <taxon>Chitinophagia</taxon>
        <taxon>Chitinophagales</taxon>
        <taxon>Chitinophagaceae</taxon>
        <taxon>Chitinophaga</taxon>
    </lineage>
</organism>
<dbReference type="EMBL" id="JAGHKP010000006">
    <property type="protein sequence ID" value="MBO9155363.1"/>
    <property type="molecule type" value="Genomic_DNA"/>
</dbReference>
<protein>
    <submittedName>
        <fullName evidence="1">Uncharacterized protein</fullName>
    </submittedName>
</protein>